<gene>
    <name evidence="1" type="ORF">S06H3_48453</name>
</gene>
<accession>X1NEZ8</accession>
<dbReference type="AlphaFoldDB" id="X1NEZ8"/>
<sequence>MDMTPEEFIMWTEKLLKRLGEPTGKVKAVHVYTTNEAYHITSKGVDIYK</sequence>
<protein>
    <submittedName>
        <fullName evidence="1">Uncharacterized protein</fullName>
    </submittedName>
</protein>
<comment type="caution">
    <text evidence="1">The sequence shown here is derived from an EMBL/GenBank/DDBJ whole genome shotgun (WGS) entry which is preliminary data.</text>
</comment>
<reference evidence="1" key="1">
    <citation type="journal article" date="2014" name="Front. Microbiol.">
        <title>High frequency of phylogenetically diverse reductive dehalogenase-homologous genes in deep subseafloor sedimentary metagenomes.</title>
        <authorList>
            <person name="Kawai M."/>
            <person name="Futagami T."/>
            <person name="Toyoda A."/>
            <person name="Takaki Y."/>
            <person name="Nishi S."/>
            <person name="Hori S."/>
            <person name="Arai W."/>
            <person name="Tsubouchi T."/>
            <person name="Morono Y."/>
            <person name="Uchiyama I."/>
            <person name="Ito T."/>
            <person name="Fujiyama A."/>
            <person name="Inagaki F."/>
            <person name="Takami H."/>
        </authorList>
    </citation>
    <scope>NUCLEOTIDE SEQUENCE</scope>
    <source>
        <strain evidence="1">Expedition CK06-06</strain>
    </source>
</reference>
<name>X1NEZ8_9ZZZZ</name>
<evidence type="ECO:0000313" key="1">
    <source>
        <dbReference type="EMBL" id="GAI42173.1"/>
    </source>
</evidence>
<proteinExistence type="predicted"/>
<organism evidence="1">
    <name type="scientific">marine sediment metagenome</name>
    <dbReference type="NCBI Taxonomy" id="412755"/>
    <lineage>
        <taxon>unclassified sequences</taxon>
        <taxon>metagenomes</taxon>
        <taxon>ecological metagenomes</taxon>
    </lineage>
</organism>
<dbReference type="EMBL" id="BARV01030508">
    <property type="protein sequence ID" value="GAI42173.1"/>
    <property type="molecule type" value="Genomic_DNA"/>
</dbReference>